<evidence type="ECO:0000313" key="1">
    <source>
        <dbReference type="EMBL" id="SHJ66500.1"/>
    </source>
</evidence>
<proteinExistence type="predicted"/>
<reference evidence="1 2" key="1">
    <citation type="submission" date="2016-11" db="EMBL/GenBank/DDBJ databases">
        <authorList>
            <person name="Jaros S."/>
            <person name="Januszkiewicz K."/>
            <person name="Wedrychowicz H."/>
        </authorList>
    </citation>
    <scope>NUCLEOTIDE SEQUENCE [LARGE SCALE GENOMIC DNA]</scope>
    <source>
        <strain evidence="1 2">DSM 5091</strain>
    </source>
</reference>
<dbReference type="Proteomes" id="UP000184171">
    <property type="component" value="Unassembled WGS sequence"/>
</dbReference>
<protein>
    <submittedName>
        <fullName evidence="1">Uncharacterized protein</fullName>
    </submittedName>
</protein>
<gene>
    <name evidence="1" type="ORF">SAMN02745165_02879</name>
</gene>
<sequence length="42" mass="4817">MNILHPYNLLGIIYSPSTTLSTLSYPDHKHLQILSSQYDKVN</sequence>
<keyword evidence="2" id="KW-1185">Reference proteome</keyword>
<dbReference type="EMBL" id="FQZT01000012">
    <property type="protein sequence ID" value="SHJ66500.1"/>
    <property type="molecule type" value="Genomic_DNA"/>
</dbReference>
<organism evidence="1 2">
    <name type="scientific">Malonomonas rubra DSM 5091</name>
    <dbReference type="NCBI Taxonomy" id="1122189"/>
    <lineage>
        <taxon>Bacteria</taxon>
        <taxon>Pseudomonadati</taxon>
        <taxon>Thermodesulfobacteriota</taxon>
        <taxon>Desulfuromonadia</taxon>
        <taxon>Desulfuromonadales</taxon>
        <taxon>Geopsychrobacteraceae</taxon>
        <taxon>Malonomonas</taxon>
    </lineage>
</organism>
<accession>A0A1M6L5M2</accession>
<name>A0A1M6L5M2_MALRU</name>
<dbReference type="STRING" id="1122189.SAMN02745165_02879"/>
<evidence type="ECO:0000313" key="2">
    <source>
        <dbReference type="Proteomes" id="UP000184171"/>
    </source>
</evidence>
<dbReference type="AlphaFoldDB" id="A0A1M6L5M2"/>